<sequence>MAPSPMLYALQSMGLRSSPAKQTPTAAASPAASSIVAASPSETKKIEMYSPEYYAACCIGGAIACGGTHTAVTPLDVVKCNIQVDPKKYGGLVSGFGTVAREQGMAGIIRGWFPTLVGYSAQGAFKFGLYEYFKKAYSNLAGEEIAKKYQNAIFLAGSASAEFFADIALCPFEAVKVKVQTTPGYAKGLTDGLPKFVANEGFGNLFRGVVPLWARQIPYTMVKFGAFENTVQALYKYVMPKPKSECSKGEQLGVSFGAGYIAGVLCAVISHPADNLVSKMNAQKGVPAGDIIKDMGWVALFTRGLGLRIFMIGSLTGLQWGIYDAYKVSVGLPTTGSAQPAAPAPEKK</sequence>
<dbReference type="Gene3D" id="1.50.40.10">
    <property type="entry name" value="Mitochondrial carrier domain"/>
    <property type="match status" value="1"/>
</dbReference>
<evidence type="ECO:0000256" key="8">
    <source>
        <dbReference type="ARBA" id="ARBA00023128"/>
    </source>
</evidence>
<dbReference type="PANTHER" id="PTHR45671:SF10">
    <property type="entry name" value="SOLUTE CARRIER FAMILY 25 MEMBER 3"/>
    <property type="match status" value="1"/>
</dbReference>
<comment type="subcellular location">
    <subcellularLocation>
        <location evidence="1">Mitochondrion inner membrane</location>
        <topology evidence="1">Multi-pass membrane protein</topology>
    </subcellularLocation>
</comment>
<dbReference type="SUPFAM" id="SSF103506">
    <property type="entry name" value="Mitochondrial carrier"/>
    <property type="match status" value="1"/>
</dbReference>
<feature type="repeat" description="Solcar" evidence="10">
    <location>
        <begin position="250"/>
        <end position="329"/>
    </location>
</feature>
<keyword evidence="5" id="KW-0677">Repeat</keyword>
<evidence type="ECO:0000313" key="12">
    <source>
        <dbReference type="EMBL" id="KAF5842814.1"/>
    </source>
</evidence>
<evidence type="ECO:0000256" key="4">
    <source>
        <dbReference type="ARBA" id="ARBA00022692"/>
    </source>
</evidence>
<organism evidence="12 13">
    <name type="scientific">Dunaliella salina</name>
    <name type="common">Green alga</name>
    <name type="synonym">Protococcus salinus</name>
    <dbReference type="NCBI Taxonomy" id="3046"/>
    <lineage>
        <taxon>Eukaryota</taxon>
        <taxon>Viridiplantae</taxon>
        <taxon>Chlorophyta</taxon>
        <taxon>core chlorophytes</taxon>
        <taxon>Chlorophyceae</taxon>
        <taxon>CS clade</taxon>
        <taxon>Chlamydomonadales</taxon>
        <taxon>Dunaliellaceae</taxon>
        <taxon>Dunaliella</taxon>
    </lineage>
</organism>
<evidence type="ECO:0000313" key="13">
    <source>
        <dbReference type="Proteomes" id="UP000815325"/>
    </source>
</evidence>
<dbReference type="InterPro" id="IPR044677">
    <property type="entry name" value="SLC25A3/Pic2/Mir1-like"/>
</dbReference>
<name>A0ABQ7H7I3_DUNSA</name>
<dbReference type="Pfam" id="PF00153">
    <property type="entry name" value="Mito_carr"/>
    <property type="match status" value="2"/>
</dbReference>
<comment type="similarity">
    <text evidence="2 11">Belongs to the mitochondrial carrier (TC 2.A.29) family.</text>
</comment>
<evidence type="ECO:0000256" key="5">
    <source>
        <dbReference type="ARBA" id="ARBA00022737"/>
    </source>
</evidence>
<evidence type="ECO:0000256" key="9">
    <source>
        <dbReference type="ARBA" id="ARBA00023136"/>
    </source>
</evidence>
<evidence type="ECO:0000256" key="1">
    <source>
        <dbReference type="ARBA" id="ARBA00004448"/>
    </source>
</evidence>
<evidence type="ECO:0000256" key="10">
    <source>
        <dbReference type="PROSITE-ProRule" id="PRU00282"/>
    </source>
</evidence>
<evidence type="ECO:0000256" key="6">
    <source>
        <dbReference type="ARBA" id="ARBA00022792"/>
    </source>
</evidence>
<keyword evidence="7" id="KW-1133">Transmembrane helix</keyword>
<protein>
    <submittedName>
        <fullName evidence="12">Mitochondrial phosphate carrier 1</fullName>
    </submittedName>
</protein>
<dbReference type="EMBL" id="MU069454">
    <property type="protein sequence ID" value="KAF5842814.1"/>
    <property type="molecule type" value="Genomic_DNA"/>
</dbReference>
<keyword evidence="9 10" id="KW-0472">Membrane</keyword>
<dbReference type="Proteomes" id="UP000815325">
    <property type="component" value="Unassembled WGS sequence"/>
</dbReference>
<feature type="repeat" description="Solcar" evidence="10">
    <location>
        <begin position="149"/>
        <end position="233"/>
    </location>
</feature>
<dbReference type="InterPro" id="IPR023395">
    <property type="entry name" value="MCP_dom_sf"/>
</dbReference>
<feature type="repeat" description="Solcar" evidence="10">
    <location>
        <begin position="52"/>
        <end position="136"/>
    </location>
</feature>
<evidence type="ECO:0000256" key="3">
    <source>
        <dbReference type="ARBA" id="ARBA00022448"/>
    </source>
</evidence>
<keyword evidence="3 11" id="KW-0813">Transport</keyword>
<proteinExistence type="inferred from homology"/>
<evidence type="ECO:0000256" key="7">
    <source>
        <dbReference type="ARBA" id="ARBA00022989"/>
    </source>
</evidence>
<dbReference type="PROSITE" id="PS50920">
    <property type="entry name" value="SOLCAR"/>
    <property type="match status" value="3"/>
</dbReference>
<keyword evidence="4 10" id="KW-0812">Transmembrane</keyword>
<accession>A0ABQ7H7I3</accession>
<dbReference type="InterPro" id="IPR018108">
    <property type="entry name" value="MCP_transmembrane"/>
</dbReference>
<gene>
    <name evidence="12" type="ORF">DUNSADRAFT_4698</name>
</gene>
<keyword evidence="13" id="KW-1185">Reference proteome</keyword>
<comment type="caution">
    <text evidence="12">The sequence shown here is derived from an EMBL/GenBank/DDBJ whole genome shotgun (WGS) entry which is preliminary data.</text>
</comment>
<reference evidence="12" key="1">
    <citation type="submission" date="2017-08" db="EMBL/GenBank/DDBJ databases">
        <authorList>
            <person name="Polle J.E."/>
            <person name="Barry K."/>
            <person name="Cushman J."/>
            <person name="Schmutz J."/>
            <person name="Tran D."/>
            <person name="Hathwaick L.T."/>
            <person name="Yim W.C."/>
            <person name="Jenkins J."/>
            <person name="Mckie-Krisberg Z.M."/>
            <person name="Prochnik S."/>
            <person name="Lindquist E."/>
            <person name="Dockter R.B."/>
            <person name="Adam C."/>
            <person name="Molina H."/>
            <person name="Bunkerborg J."/>
            <person name="Jin E."/>
            <person name="Buchheim M."/>
            <person name="Magnuson J."/>
        </authorList>
    </citation>
    <scope>NUCLEOTIDE SEQUENCE</scope>
    <source>
        <strain evidence="12">CCAP 19/18</strain>
    </source>
</reference>
<evidence type="ECO:0000256" key="2">
    <source>
        <dbReference type="ARBA" id="ARBA00006375"/>
    </source>
</evidence>
<keyword evidence="6" id="KW-0999">Mitochondrion inner membrane</keyword>
<dbReference type="PANTHER" id="PTHR45671">
    <property type="entry name" value="SOLUTE CARRIER FAMILY 25 (MITOCHONDRIAL CARRIER PHOSPHATE CARRIER), MEMBER 3, LIKE-RELATED-RELATED"/>
    <property type="match status" value="1"/>
</dbReference>
<keyword evidence="8" id="KW-0496">Mitochondrion</keyword>
<evidence type="ECO:0000256" key="11">
    <source>
        <dbReference type="RuleBase" id="RU000488"/>
    </source>
</evidence>